<dbReference type="EMBL" id="CM055757">
    <property type="protein sequence ID" value="KAJ7989180.1"/>
    <property type="molecule type" value="Genomic_DNA"/>
</dbReference>
<sequence>MQDVSRPFTVPPRPPKTVNSSLAKLKASVTFGFCHIVVTSTCQNINVRRASDGWTAPERRRQNYQATVRATPIDLCGRRHPAREQAEESSVHSFTLLEIRKYLLIVRL</sequence>
<evidence type="ECO:0000313" key="2">
    <source>
        <dbReference type="Proteomes" id="UP001157502"/>
    </source>
</evidence>
<gene>
    <name evidence="1" type="ORF">DPEC_G00316840</name>
</gene>
<proteinExistence type="predicted"/>
<reference evidence="1" key="1">
    <citation type="submission" date="2021-05" db="EMBL/GenBank/DDBJ databases">
        <authorList>
            <person name="Pan Q."/>
            <person name="Jouanno E."/>
            <person name="Zahm M."/>
            <person name="Klopp C."/>
            <person name="Cabau C."/>
            <person name="Louis A."/>
            <person name="Berthelot C."/>
            <person name="Parey E."/>
            <person name="Roest Crollius H."/>
            <person name="Montfort J."/>
            <person name="Robinson-Rechavi M."/>
            <person name="Bouchez O."/>
            <person name="Lampietro C."/>
            <person name="Lopez Roques C."/>
            <person name="Donnadieu C."/>
            <person name="Postlethwait J."/>
            <person name="Bobe J."/>
            <person name="Dillon D."/>
            <person name="Chandos A."/>
            <person name="von Hippel F."/>
            <person name="Guiguen Y."/>
        </authorList>
    </citation>
    <scope>NUCLEOTIDE SEQUENCE</scope>
    <source>
        <strain evidence="1">YG-Jan2019</strain>
    </source>
</reference>
<evidence type="ECO:0000313" key="1">
    <source>
        <dbReference type="EMBL" id="KAJ7989180.1"/>
    </source>
</evidence>
<organism evidence="1 2">
    <name type="scientific">Dallia pectoralis</name>
    <name type="common">Alaska blackfish</name>
    <dbReference type="NCBI Taxonomy" id="75939"/>
    <lineage>
        <taxon>Eukaryota</taxon>
        <taxon>Metazoa</taxon>
        <taxon>Chordata</taxon>
        <taxon>Craniata</taxon>
        <taxon>Vertebrata</taxon>
        <taxon>Euteleostomi</taxon>
        <taxon>Actinopterygii</taxon>
        <taxon>Neopterygii</taxon>
        <taxon>Teleostei</taxon>
        <taxon>Protacanthopterygii</taxon>
        <taxon>Esociformes</taxon>
        <taxon>Umbridae</taxon>
        <taxon>Dallia</taxon>
    </lineage>
</organism>
<comment type="caution">
    <text evidence="1">The sequence shown here is derived from an EMBL/GenBank/DDBJ whole genome shotgun (WGS) entry which is preliminary data.</text>
</comment>
<protein>
    <submittedName>
        <fullName evidence="1">Uncharacterized protein</fullName>
    </submittedName>
</protein>
<accession>A0ACC2FD38</accession>
<dbReference type="Proteomes" id="UP001157502">
    <property type="component" value="Chromosome 30"/>
</dbReference>
<keyword evidence="2" id="KW-1185">Reference proteome</keyword>
<name>A0ACC2FD38_DALPE</name>